<name>A0A644YUW7_9ZZZZ</name>
<dbReference type="EMBL" id="VSSQ01006329">
    <property type="protein sequence ID" value="MPM32326.1"/>
    <property type="molecule type" value="Genomic_DNA"/>
</dbReference>
<reference evidence="1" key="1">
    <citation type="submission" date="2019-08" db="EMBL/GenBank/DDBJ databases">
        <authorList>
            <person name="Kucharzyk K."/>
            <person name="Murdoch R.W."/>
            <person name="Higgins S."/>
            <person name="Loffler F."/>
        </authorList>
    </citation>
    <scope>NUCLEOTIDE SEQUENCE</scope>
</reference>
<gene>
    <name evidence="1" type="ORF">SDC9_78888</name>
</gene>
<proteinExistence type="predicted"/>
<sequence>MPDGLVHVPQGCYGLIIQLQLNFLAQILLNLHERFIRQIFLQILQAFLSRHHAETLDFLADHVFGQEIKICRQTERFGPDTLIIH</sequence>
<evidence type="ECO:0000313" key="1">
    <source>
        <dbReference type="EMBL" id="MPM32326.1"/>
    </source>
</evidence>
<dbReference type="AlphaFoldDB" id="A0A644YUW7"/>
<protein>
    <submittedName>
        <fullName evidence="1">Uncharacterized protein</fullName>
    </submittedName>
</protein>
<accession>A0A644YUW7</accession>
<comment type="caution">
    <text evidence="1">The sequence shown here is derived from an EMBL/GenBank/DDBJ whole genome shotgun (WGS) entry which is preliminary data.</text>
</comment>
<organism evidence="1">
    <name type="scientific">bioreactor metagenome</name>
    <dbReference type="NCBI Taxonomy" id="1076179"/>
    <lineage>
        <taxon>unclassified sequences</taxon>
        <taxon>metagenomes</taxon>
        <taxon>ecological metagenomes</taxon>
    </lineage>
</organism>